<proteinExistence type="predicted"/>
<dbReference type="Proteomes" id="UP000031668">
    <property type="component" value="Unassembled WGS sequence"/>
</dbReference>
<accession>A0A0C2ND22</accession>
<dbReference type="EMBL" id="JWZT01001602">
    <property type="protein sequence ID" value="KII71877.1"/>
    <property type="molecule type" value="Genomic_DNA"/>
</dbReference>
<gene>
    <name evidence="1" type="ORF">RF11_13437</name>
</gene>
<evidence type="ECO:0000313" key="1">
    <source>
        <dbReference type="EMBL" id="KII71877.1"/>
    </source>
</evidence>
<organism evidence="1 2">
    <name type="scientific">Thelohanellus kitauei</name>
    <name type="common">Myxosporean</name>
    <dbReference type="NCBI Taxonomy" id="669202"/>
    <lineage>
        <taxon>Eukaryota</taxon>
        <taxon>Metazoa</taxon>
        <taxon>Cnidaria</taxon>
        <taxon>Myxozoa</taxon>
        <taxon>Myxosporea</taxon>
        <taxon>Bivalvulida</taxon>
        <taxon>Platysporina</taxon>
        <taxon>Myxobolidae</taxon>
        <taxon>Thelohanellus</taxon>
    </lineage>
</organism>
<evidence type="ECO:0000313" key="2">
    <source>
        <dbReference type="Proteomes" id="UP000031668"/>
    </source>
</evidence>
<protein>
    <submittedName>
        <fullName evidence="1">Uncharacterized protein</fullName>
    </submittedName>
</protein>
<sequence length="100" mass="12111">MLYVMLKLFNTRYLQRRNLHSEIISNVILARSRNSKERLLDILRSIPLAKPSNVYERGRYLKIHPSSEEEYLKMYSKLMNFRRETLSNHDVKVRYSYIDS</sequence>
<comment type="caution">
    <text evidence="1">The sequence shown here is derived from an EMBL/GenBank/DDBJ whole genome shotgun (WGS) entry which is preliminary data.</text>
</comment>
<reference evidence="1 2" key="1">
    <citation type="journal article" date="2014" name="Genome Biol. Evol.">
        <title>The genome of the myxosporean Thelohanellus kitauei shows adaptations to nutrient acquisition within its fish host.</title>
        <authorList>
            <person name="Yang Y."/>
            <person name="Xiong J."/>
            <person name="Zhou Z."/>
            <person name="Huo F."/>
            <person name="Miao W."/>
            <person name="Ran C."/>
            <person name="Liu Y."/>
            <person name="Zhang J."/>
            <person name="Feng J."/>
            <person name="Wang M."/>
            <person name="Wang M."/>
            <person name="Wang L."/>
            <person name="Yao B."/>
        </authorList>
    </citation>
    <scope>NUCLEOTIDE SEQUENCE [LARGE SCALE GENOMIC DNA]</scope>
    <source>
        <strain evidence="1">Wuqing</strain>
    </source>
</reference>
<name>A0A0C2ND22_THEKT</name>
<keyword evidence="2" id="KW-1185">Reference proteome</keyword>
<dbReference type="AlphaFoldDB" id="A0A0C2ND22"/>